<sequence length="55" mass="6686">MCSYFPYKISGKNTYVIYEKHVRLFGKTRTTFRKNMYVFSGKHDDVFISLIFMYI</sequence>
<proteinExistence type="predicted"/>
<protein>
    <recommendedName>
        <fullName evidence="3">Transposase</fullName>
    </recommendedName>
</protein>
<name>A0AB34L711_PARDI</name>
<evidence type="ECO:0000313" key="2">
    <source>
        <dbReference type="Proteomes" id="UP000027850"/>
    </source>
</evidence>
<dbReference type="AlphaFoldDB" id="A0AB34L711"/>
<comment type="caution">
    <text evidence="1">The sequence shown here is derived from an EMBL/GenBank/DDBJ whole genome shotgun (WGS) entry which is preliminary data.</text>
</comment>
<organism evidence="1 2">
    <name type="scientific">Parabacteroides distasonis str. 3776 D15 i</name>
    <dbReference type="NCBI Taxonomy" id="1339342"/>
    <lineage>
        <taxon>Bacteria</taxon>
        <taxon>Pseudomonadati</taxon>
        <taxon>Bacteroidota</taxon>
        <taxon>Bacteroidia</taxon>
        <taxon>Bacteroidales</taxon>
        <taxon>Tannerellaceae</taxon>
        <taxon>Parabacteroides</taxon>
    </lineage>
</organism>
<accession>A0AB34L711</accession>
<evidence type="ECO:0008006" key="3">
    <source>
        <dbReference type="Google" id="ProtNLM"/>
    </source>
</evidence>
<gene>
    <name evidence="1" type="ORF">M091_1326</name>
</gene>
<reference evidence="1 2" key="1">
    <citation type="submission" date="2014-04" db="EMBL/GenBank/DDBJ databases">
        <authorList>
            <person name="Sears C."/>
            <person name="Carroll K."/>
            <person name="Sack B.R."/>
            <person name="Qadri F."/>
            <person name="Myers L.L."/>
            <person name="Chung G.-T."/>
            <person name="Escheverria P."/>
            <person name="Fraser C.M."/>
            <person name="Sadzewicz L."/>
            <person name="Shefchek K.A."/>
            <person name="Tallon L."/>
            <person name="Das S.P."/>
            <person name="Daugherty S."/>
            <person name="Mongodin E.F."/>
        </authorList>
    </citation>
    <scope>NUCLEOTIDE SEQUENCE [LARGE SCALE GENOMIC DNA]</scope>
    <source>
        <strain evidence="1 2">3776 D15 i</strain>
    </source>
</reference>
<evidence type="ECO:0000313" key="1">
    <source>
        <dbReference type="EMBL" id="KDS36465.1"/>
    </source>
</evidence>
<dbReference type="EMBL" id="JNHK01000090">
    <property type="protein sequence ID" value="KDS36465.1"/>
    <property type="molecule type" value="Genomic_DNA"/>
</dbReference>
<dbReference type="Proteomes" id="UP000027850">
    <property type="component" value="Unassembled WGS sequence"/>
</dbReference>